<name>A0A5N7BPI5_9EURO</name>
<dbReference type="SUPFAM" id="SSF89372">
    <property type="entry name" value="Fucose-specific lectin"/>
    <property type="match status" value="1"/>
</dbReference>
<dbReference type="Proteomes" id="UP000326198">
    <property type="component" value="Unassembled WGS sequence"/>
</dbReference>
<dbReference type="OrthoDB" id="2562973at2759"/>
<accession>A0A5N7BPI5</accession>
<evidence type="ECO:0000259" key="1">
    <source>
        <dbReference type="Pfam" id="PF22693"/>
    </source>
</evidence>
<feature type="domain" description="MACPF-like" evidence="1">
    <location>
        <begin position="27"/>
        <end position="144"/>
    </location>
</feature>
<dbReference type="EMBL" id="ML736153">
    <property type="protein sequence ID" value="KAE8383722.1"/>
    <property type="molecule type" value="Genomic_DNA"/>
</dbReference>
<evidence type="ECO:0000313" key="3">
    <source>
        <dbReference type="Proteomes" id="UP000326198"/>
    </source>
</evidence>
<protein>
    <recommendedName>
        <fullName evidence="1">MACPF-like domain-containing protein</fullName>
    </recommendedName>
</protein>
<keyword evidence="3" id="KW-1185">Reference proteome</keyword>
<reference evidence="2 3" key="1">
    <citation type="submission" date="2019-04" db="EMBL/GenBank/DDBJ databases">
        <title>Friends and foes A comparative genomics studyof 23 Aspergillus species from section Flavi.</title>
        <authorList>
            <consortium name="DOE Joint Genome Institute"/>
            <person name="Kjaerbolling I."/>
            <person name="Vesth T."/>
            <person name="Frisvad J.C."/>
            <person name="Nybo J.L."/>
            <person name="Theobald S."/>
            <person name="Kildgaard S."/>
            <person name="Isbrandt T."/>
            <person name="Kuo A."/>
            <person name="Sato A."/>
            <person name="Lyhne E.K."/>
            <person name="Kogle M.E."/>
            <person name="Wiebenga A."/>
            <person name="Kun R.S."/>
            <person name="Lubbers R.J."/>
            <person name="Makela M.R."/>
            <person name="Barry K."/>
            <person name="Chovatia M."/>
            <person name="Clum A."/>
            <person name="Daum C."/>
            <person name="Haridas S."/>
            <person name="He G."/>
            <person name="LaButti K."/>
            <person name="Lipzen A."/>
            <person name="Mondo S."/>
            <person name="Riley R."/>
            <person name="Salamov A."/>
            <person name="Simmons B.A."/>
            <person name="Magnuson J.K."/>
            <person name="Henrissat B."/>
            <person name="Mortensen U.H."/>
            <person name="Larsen T.O."/>
            <person name="Devries R.P."/>
            <person name="Grigoriev I.V."/>
            <person name="Machida M."/>
            <person name="Baker S.E."/>
            <person name="Andersen M.R."/>
        </authorList>
    </citation>
    <scope>NUCLEOTIDE SEQUENCE [LARGE SCALE GENOMIC DNA]</scope>
    <source>
        <strain evidence="2 3">IBT 29228</strain>
    </source>
</reference>
<sequence>MPGNLAALGRTTAWLWRYIDSLCAGDGFAAAVKLGGKLTSTHHVKKDENGDISEIKNRLKASLAASVSSPSVMFSGKGSYEYQSDKTDTSSSASSTNKLAWKATGGDTVLGSNPAAWAPTVRDYHNWRVTEISETVPITQILDMIGHQNYEGLFREVEHASLVSFGERRFKSPSVVASYDKNYYRLIFVNPAGYIDDLVYDTRAKEYKPGSLGQQKLELPEGKNMTGTSWGKGDKSEVHLFYQDKRNDIHHLTFTPRQDGSRWSRPPTALITGVVPNTPLAAGYENSERGHVPFLFFLRSKMDGKKDYPLYIAREDDKYQNHWYAKIPTTASTGCTANFLKESLGQQILVIGDKPELHLVYVYDDGRGNLITKLRGSLEPLILYDGEKPLLGVNGDTIGNGEAEALRAP</sequence>
<dbReference type="InterPro" id="IPR054586">
    <property type="entry name" value="MACPF_1_fungal"/>
</dbReference>
<dbReference type="Pfam" id="PF22693">
    <property type="entry name" value="MACPF_1"/>
    <property type="match status" value="1"/>
</dbReference>
<gene>
    <name evidence="2" type="ORF">BDV26DRAFT_287143</name>
</gene>
<organism evidence="2 3">
    <name type="scientific">Aspergillus bertholletiae</name>
    <dbReference type="NCBI Taxonomy" id="1226010"/>
    <lineage>
        <taxon>Eukaryota</taxon>
        <taxon>Fungi</taxon>
        <taxon>Dikarya</taxon>
        <taxon>Ascomycota</taxon>
        <taxon>Pezizomycotina</taxon>
        <taxon>Eurotiomycetes</taxon>
        <taxon>Eurotiomycetidae</taxon>
        <taxon>Eurotiales</taxon>
        <taxon>Aspergillaceae</taxon>
        <taxon>Aspergillus</taxon>
        <taxon>Aspergillus subgen. Circumdati</taxon>
    </lineage>
</organism>
<dbReference type="AlphaFoldDB" id="A0A5N7BPI5"/>
<dbReference type="Gene3D" id="2.120.10.70">
    <property type="entry name" value="Fucose-specific lectin"/>
    <property type="match status" value="1"/>
</dbReference>
<proteinExistence type="predicted"/>
<evidence type="ECO:0000313" key="2">
    <source>
        <dbReference type="EMBL" id="KAE8383722.1"/>
    </source>
</evidence>